<proteinExistence type="predicted"/>
<accession>A0A814G4J1</accession>
<evidence type="ECO:0000256" key="1">
    <source>
        <dbReference type="SAM" id="SignalP"/>
    </source>
</evidence>
<reference evidence="2" key="1">
    <citation type="submission" date="2021-02" db="EMBL/GenBank/DDBJ databases">
        <authorList>
            <person name="Nowell W R."/>
        </authorList>
    </citation>
    <scope>NUCLEOTIDE SEQUENCE</scope>
</reference>
<dbReference type="Proteomes" id="UP000663860">
    <property type="component" value="Unassembled WGS sequence"/>
</dbReference>
<comment type="caution">
    <text evidence="2">The sequence shown here is derived from an EMBL/GenBank/DDBJ whole genome shotgun (WGS) entry which is preliminary data.</text>
</comment>
<evidence type="ECO:0000313" key="3">
    <source>
        <dbReference type="Proteomes" id="UP000663860"/>
    </source>
</evidence>
<feature type="chain" id="PRO_5032656241" evidence="1">
    <location>
        <begin position="23"/>
        <end position="100"/>
    </location>
</feature>
<protein>
    <submittedName>
        <fullName evidence="2">Uncharacterized protein</fullName>
    </submittedName>
</protein>
<keyword evidence="1" id="KW-0732">Signal</keyword>
<dbReference type="EMBL" id="CAJNOE010000156">
    <property type="protein sequence ID" value="CAF0989938.1"/>
    <property type="molecule type" value="Genomic_DNA"/>
</dbReference>
<sequence length="100" mass="11056">MTGTISSLVLFIIYGYDTEVCAISLLSISNGTECCEKAIRKKLPPHGPTIVKESNSDEIRFRFKSESHCTDALVWLKSNEDQILVIGTNDIHQIGANETV</sequence>
<feature type="signal peptide" evidence="1">
    <location>
        <begin position="1"/>
        <end position="22"/>
    </location>
</feature>
<dbReference type="AlphaFoldDB" id="A0A814G4J1"/>
<evidence type="ECO:0000313" key="2">
    <source>
        <dbReference type="EMBL" id="CAF0989938.1"/>
    </source>
</evidence>
<gene>
    <name evidence="2" type="ORF">IZO911_LOCUS17047</name>
</gene>
<name>A0A814G4J1_9BILA</name>
<organism evidence="2 3">
    <name type="scientific">Adineta steineri</name>
    <dbReference type="NCBI Taxonomy" id="433720"/>
    <lineage>
        <taxon>Eukaryota</taxon>
        <taxon>Metazoa</taxon>
        <taxon>Spiralia</taxon>
        <taxon>Gnathifera</taxon>
        <taxon>Rotifera</taxon>
        <taxon>Eurotatoria</taxon>
        <taxon>Bdelloidea</taxon>
        <taxon>Adinetida</taxon>
        <taxon>Adinetidae</taxon>
        <taxon>Adineta</taxon>
    </lineage>
</organism>